<proteinExistence type="predicted"/>
<evidence type="ECO:0000313" key="2">
    <source>
        <dbReference type="EMBL" id="KAF2195079.1"/>
    </source>
</evidence>
<name>A0A6A6EWC7_9PEZI</name>
<feature type="transmembrane region" description="Helical" evidence="1">
    <location>
        <begin position="50"/>
        <end position="66"/>
    </location>
</feature>
<keyword evidence="1" id="KW-0812">Transmembrane</keyword>
<dbReference type="AlphaFoldDB" id="A0A6A6EWC7"/>
<sequence length="85" mass="9622">MMPGMSSENVTEIETLTYMAFSSGFFRLCRRSAFGSSFVLRSSRALPRRLFSLLIIALYLLLLYTARVDSIILKVENIPPVMPSK</sequence>
<keyword evidence="3" id="KW-1185">Reference proteome</keyword>
<accession>A0A6A6EWC7</accession>
<keyword evidence="1" id="KW-1133">Transmembrane helix</keyword>
<evidence type="ECO:0000313" key="3">
    <source>
        <dbReference type="Proteomes" id="UP000800200"/>
    </source>
</evidence>
<dbReference type="Proteomes" id="UP000800200">
    <property type="component" value="Unassembled WGS sequence"/>
</dbReference>
<evidence type="ECO:0000256" key="1">
    <source>
        <dbReference type="SAM" id="Phobius"/>
    </source>
</evidence>
<protein>
    <submittedName>
        <fullName evidence="2">Uncharacterized protein</fullName>
    </submittedName>
</protein>
<gene>
    <name evidence="2" type="ORF">K469DRAFT_698629</name>
</gene>
<keyword evidence="1" id="KW-0472">Membrane</keyword>
<reference evidence="2" key="1">
    <citation type="journal article" date="2020" name="Stud. Mycol.">
        <title>101 Dothideomycetes genomes: a test case for predicting lifestyles and emergence of pathogens.</title>
        <authorList>
            <person name="Haridas S."/>
            <person name="Albert R."/>
            <person name="Binder M."/>
            <person name="Bloem J."/>
            <person name="Labutti K."/>
            <person name="Salamov A."/>
            <person name="Andreopoulos B."/>
            <person name="Baker S."/>
            <person name="Barry K."/>
            <person name="Bills G."/>
            <person name="Bluhm B."/>
            <person name="Cannon C."/>
            <person name="Castanera R."/>
            <person name="Culley D."/>
            <person name="Daum C."/>
            <person name="Ezra D."/>
            <person name="Gonzalez J."/>
            <person name="Henrissat B."/>
            <person name="Kuo A."/>
            <person name="Liang C."/>
            <person name="Lipzen A."/>
            <person name="Lutzoni F."/>
            <person name="Magnuson J."/>
            <person name="Mondo S."/>
            <person name="Nolan M."/>
            <person name="Ohm R."/>
            <person name="Pangilinan J."/>
            <person name="Park H.-J."/>
            <person name="Ramirez L."/>
            <person name="Alfaro M."/>
            <person name="Sun H."/>
            <person name="Tritt A."/>
            <person name="Yoshinaga Y."/>
            <person name="Zwiers L.-H."/>
            <person name="Turgeon B."/>
            <person name="Goodwin S."/>
            <person name="Spatafora J."/>
            <person name="Crous P."/>
            <person name="Grigoriev I."/>
        </authorList>
    </citation>
    <scope>NUCLEOTIDE SEQUENCE</scope>
    <source>
        <strain evidence="2">CBS 207.26</strain>
    </source>
</reference>
<organism evidence="2 3">
    <name type="scientific">Zopfia rhizophila CBS 207.26</name>
    <dbReference type="NCBI Taxonomy" id="1314779"/>
    <lineage>
        <taxon>Eukaryota</taxon>
        <taxon>Fungi</taxon>
        <taxon>Dikarya</taxon>
        <taxon>Ascomycota</taxon>
        <taxon>Pezizomycotina</taxon>
        <taxon>Dothideomycetes</taxon>
        <taxon>Dothideomycetes incertae sedis</taxon>
        <taxon>Zopfiaceae</taxon>
        <taxon>Zopfia</taxon>
    </lineage>
</organism>
<dbReference type="EMBL" id="ML994610">
    <property type="protein sequence ID" value="KAF2195079.1"/>
    <property type="molecule type" value="Genomic_DNA"/>
</dbReference>